<feature type="region of interest" description="Disordered" evidence="1">
    <location>
        <begin position="56"/>
        <end position="98"/>
    </location>
</feature>
<accession>A0ABS2A7D0</accession>
<dbReference type="Proteomes" id="UP000632138">
    <property type="component" value="Unassembled WGS sequence"/>
</dbReference>
<evidence type="ECO:0000313" key="3">
    <source>
        <dbReference type="Proteomes" id="UP000632138"/>
    </source>
</evidence>
<comment type="caution">
    <text evidence="2">The sequence shown here is derived from an EMBL/GenBank/DDBJ whole genome shotgun (WGS) entry which is preliminary data.</text>
</comment>
<evidence type="ECO:0000256" key="1">
    <source>
        <dbReference type="SAM" id="MobiDB-lite"/>
    </source>
</evidence>
<organism evidence="2 3">
    <name type="scientific">Paractinoplanes ovalisporus</name>
    <dbReference type="NCBI Taxonomy" id="2810368"/>
    <lineage>
        <taxon>Bacteria</taxon>
        <taxon>Bacillati</taxon>
        <taxon>Actinomycetota</taxon>
        <taxon>Actinomycetes</taxon>
        <taxon>Micromonosporales</taxon>
        <taxon>Micromonosporaceae</taxon>
        <taxon>Paractinoplanes</taxon>
    </lineage>
</organism>
<proteinExistence type="predicted"/>
<reference evidence="2 3" key="1">
    <citation type="submission" date="2021-01" db="EMBL/GenBank/DDBJ databases">
        <title>Actinoplanes sp. nov. LDG1-06 isolated from lichen.</title>
        <authorList>
            <person name="Saeng-In P."/>
            <person name="Phongsopitanun W."/>
            <person name="Kanchanasin P."/>
            <person name="Yuki M."/>
            <person name="Kudo T."/>
            <person name="Ohkuma M."/>
            <person name="Tanasupawat S."/>
        </authorList>
    </citation>
    <scope>NUCLEOTIDE SEQUENCE [LARGE SCALE GENOMIC DNA]</scope>
    <source>
        <strain evidence="2 3">LDG1-06</strain>
    </source>
</reference>
<dbReference type="EMBL" id="JAENHP010000002">
    <property type="protein sequence ID" value="MBM2615738.1"/>
    <property type="molecule type" value="Genomic_DNA"/>
</dbReference>
<protein>
    <submittedName>
        <fullName evidence="2">Uncharacterized protein</fullName>
    </submittedName>
</protein>
<evidence type="ECO:0000313" key="2">
    <source>
        <dbReference type="EMBL" id="MBM2615738.1"/>
    </source>
</evidence>
<dbReference type="RefSeq" id="WP_203375595.1">
    <property type="nucleotide sequence ID" value="NZ_JAENHP010000002.1"/>
</dbReference>
<gene>
    <name evidence="2" type="ORF">JIG36_09245</name>
</gene>
<name>A0ABS2A7D0_9ACTN</name>
<sequence length="98" mass="11024">MDKVILIAALLTWWFWLRPDSEVVNAVDTVSYLFMIYSLWRAGRSFASKPRSLRSRVRRNQVDEAGDQGKGVSVESSFETTGDAGESETAGRRSTGHR</sequence>
<keyword evidence="3" id="KW-1185">Reference proteome</keyword>